<keyword evidence="2" id="KW-1185">Reference proteome</keyword>
<proteinExistence type="predicted"/>
<dbReference type="OrthoDB" id="5562484at2"/>
<gene>
    <name evidence="1" type="ORF">Mal4_02260</name>
</gene>
<protein>
    <recommendedName>
        <fullName evidence="3">SGNH hydrolase-type esterase domain-containing protein</fullName>
    </recommendedName>
</protein>
<dbReference type="Proteomes" id="UP000320496">
    <property type="component" value="Chromosome"/>
</dbReference>
<organism evidence="1 2">
    <name type="scientific">Maioricimonas rarisocia</name>
    <dbReference type="NCBI Taxonomy" id="2528026"/>
    <lineage>
        <taxon>Bacteria</taxon>
        <taxon>Pseudomonadati</taxon>
        <taxon>Planctomycetota</taxon>
        <taxon>Planctomycetia</taxon>
        <taxon>Planctomycetales</taxon>
        <taxon>Planctomycetaceae</taxon>
        <taxon>Maioricimonas</taxon>
    </lineage>
</organism>
<dbReference type="SUPFAM" id="SSF52266">
    <property type="entry name" value="SGNH hydrolase"/>
    <property type="match status" value="1"/>
</dbReference>
<dbReference type="KEGG" id="mri:Mal4_02260"/>
<name>A0A517Z0D1_9PLAN</name>
<evidence type="ECO:0000313" key="1">
    <source>
        <dbReference type="EMBL" id="QDU35944.1"/>
    </source>
</evidence>
<dbReference type="EMBL" id="CP036275">
    <property type="protein sequence ID" value="QDU35944.1"/>
    <property type="molecule type" value="Genomic_DNA"/>
</dbReference>
<sequence>MRRLILLGASNVTIAFPLIVESLRAAFGEPVELIAAHGHGRSFGKKSRVLWRDLPGISVCRMWTELERRPPSPRPPMALMTDVGNDLLYGVRPPQLLDWVETCMKRLQDAGTEIAVALPPRDSVLRISAARYYATRTIFFPGGGPTWAAMQEMFHEVDAGLVELAGRYGAVTVRPQREWYGLDPIHIRRSARRVAWETILSAWPSAPSIRGVGAPVWEGLNYWRLGPADRWLFGRPQQRTQPAAVLSCGTTISLF</sequence>
<evidence type="ECO:0008006" key="3">
    <source>
        <dbReference type="Google" id="ProtNLM"/>
    </source>
</evidence>
<dbReference type="AlphaFoldDB" id="A0A517Z0D1"/>
<reference evidence="1 2" key="1">
    <citation type="submission" date="2019-02" db="EMBL/GenBank/DDBJ databases">
        <title>Deep-cultivation of Planctomycetes and their phenomic and genomic characterization uncovers novel biology.</title>
        <authorList>
            <person name="Wiegand S."/>
            <person name="Jogler M."/>
            <person name="Boedeker C."/>
            <person name="Pinto D."/>
            <person name="Vollmers J."/>
            <person name="Rivas-Marin E."/>
            <person name="Kohn T."/>
            <person name="Peeters S.H."/>
            <person name="Heuer A."/>
            <person name="Rast P."/>
            <person name="Oberbeckmann S."/>
            <person name="Bunk B."/>
            <person name="Jeske O."/>
            <person name="Meyerdierks A."/>
            <person name="Storesund J.E."/>
            <person name="Kallscheuer N."/>
            <person name="Luecker S."/>
            <person name="Lage O.M."/>
            <person name="Pohl T."/>
            <person name="Merkel B.J."/>
            <person name="Hornburger P."/>
            <person name="Mueller R.-W."/>
            <person name="Bruemmer F."/>
            <person name="Labrenz M."/>
            <person name="Spormann A.M."/>
            <person name="Op den Camp H."/>
            <person name="Overmann J."/>
            <person name="Amann R."/>
            <person name="Jetten M.S.M."/>
            <person name="Mascher T."/>
            <person name="Medema M.H."/>
            <person name="Devos D.P."/>
            <person name="Kaster A.-K."/>
            <person name="Ovreas L."/>
            <person name="Rohde M."/>
            <person name="Galperin M.Y."/>
            <person name="Jogler C."/>
        </authorList>
    </citation>
    <scope>NUCLEOTIDE SEQUENCE [LARGE SCALE GENOMIC DNA]</scope>
    <source>
        <strain evidence="1 2">Mal4</strain>
    </source>
</reference>
<evidence type="ECO:0000313" key="2">
    <source>
        <dbReference type="Proteomes" id="UP000320496"/>
    </source>
</evidence>
<accession>A0A517Z0D1</accession>
<dbReference type="RefSeq" id="WP_145366659.1">
    <property type="nucleotide sequence ID" value="NZ_CP036275.1"/>
</dbReference>